<dbReference type="Proteomes" id="UP000811246">
    <property type="component" value="Chromosome 14"/>
</dbReference>
<comment type="caution">
    <text evidence="1">The sequence shown here is derived from an EMBL/GenBank/DDBJ whole genome shotgun (WGS) entry which is preliminary data.</text>
</comment>
<proteinExistence type="predicted"/>
<dbReference type="EMBL" id="CM031838">
    <property type="protein sequence ID" value="KAG6678645.1"/>
    <property type="molecule type" value="Genomic_DNA"/>
</dbReference>
<organism evidence="1 2">
    <name type="scientific">Carya illinoinensis</name>
    <name type="common">Pecan</name>
    <dbReference type="NCBI Taxonomy" id="32201"/>
    <lineage>
        <taxon>Eukaryota</taxon>
        <taxon>Viridiplantae</taxon>
        <taxon>Streptophyta</taxon>
        <taxon>Embryophyta</taxon>
        <taxon>Tracheophyta</taxon>
        <taxon>Spermatophyta</taxon>
        <taxon>Magnoliopsida</taxon>
        <taxon>eudicotyledons</taxon>
        <taxon>Gunneridae</taxon>
        <taxon>Pentapetalae</taxon>
        <taxon>rosids</taxon>
        <taxon>fabids</taxon>
        <taxon>Fagales</taxon>
        <taxon>Juglandaceae</taxon>
        <taxon>Carya</taxon>
    </lineage>
</organism>
<evidence type="ECO:0008006" key="3">
    <source>
        <dbReference type="Google" id="ProtNLM"/>
    </source>
</evidence>
<protein>
    <recommendedName>
        <fullName evidence="3">Protein FAR1-RELATED SEQUENCE</fullName>
    </recommendedName>
</protein>
<evidence type="ECO:0000313" key="1">
    <source>
        <dbReference type="EMBL" id="KAG6678645.1"/>
    </source>
</evidence>
<gene>
    <name evidence="1" type="ORF">I3842_14G091500</name>
</gene>
<dbReference type="PANTHER" id="PTHR47718:SF13">
    <property type="entry name" value="OS09G0290500 PROTEIN"/>
    <property type="match status" value="1"/>
</dbReference>
<reference evidence="1" key="1">
    <citation type="submission" date="2021-01" db="EMBL/GenBank/DDBJ databases">
        <authorList>
            <person name="Lovell J.T."/>
            <person name="Bentley N."/>
            <person name="Bhattarai G."/>
            <person name="Jenkins J.W."/>
            <person name="Sreedasyam A."/>
            <person name="Alarcon Y."/>
            <person name="Bock C."/>
            <person name="Boston L."/>
            <person name="Carlson J."/>
            <person name="Cervantes K."/>
            <person name="Clermont K."/>
            <person name="Krom N."/>
            <person name="Kubenka K."/>
            <person name="Mamidi S."/>
            <person name="Mattison C."/>
            <person name="Monteros M."/>
            <person name="Pisani C."/>
            <person name="Plott C."/>
            <person name="Rajasekar S."/>
            <person name="Rhein H.S."/>
            <person name="Rohla C."/>
            <person name="Song M."/>
            <person name="Hilaire R.S."/>
            <person name="Shu S."/>
            <person name="Wells L."/>
            <person name="Wang X."/>
            <person name="Webber J."/>
            <person name="Heerema R.J."/>
            <person name="Klein P."/>
            <person name="Conner P."/>
            <person name="Grauke L."/>
            <person name="Grimwood J."/>
            <person name="Schmutz J."/>
            <person name="Randall J.J."/>
        </authorList>
    </citation>
    <scope>NUCLEOTIDE SEQUENCE</scope>
    <source>
        <tissue evidence="1">Leaf</tissue>
    </source>
</reference>
<sequence length="188" mass="21899">MSKPRPTKKKIECKAKINAQKINGEWCLTTIELVHNHGLLSPQKSRYLRCHQNIDSFTKWKLEVNDRAGIRMNKNFNALVVEAGGFKNFEFIEKDCRNFIDKVRHLHLGKGGAGALLDYFDRKRDMDYDFYASMDLDDEERLRNVFWVDTLSKPSYLYFGDVVTFGMTYLINRYGMSFTPFVGANHHG</sequence>
<dbReference type="PANTHER" id="PTHR47718">
    <property type="entry name" value="OS01G0519700 PROTEIN"/>
    <property type="match status" value="1"/>
</dbReference>
<name>A0A922AJA3_CARIL</name>
<accession>A0A922AJA3</accession>
<dbReference type="AlphaFoldDB" id="A0A922AJA3"/>
<evidence type="ECO:0000313" key="2">
    <source>
        <dbReference type="Proteomes" id="UP000811246"/>
    </source>
</evidence>